<proteinExistence type="predicted"/>
<accession>A0A432UZK2</accession>
<keyword evidence="2" id="KW-1185">Reference proteome</keyword>
<reference evidence="1 2" key="1">
    <citation type="submission" date="2018-11" db="EMBL/GenBank/DDBJ databases">
        <title>Pseudaminobacter arsenicus sp. nov., an arsenic-resistant bacterium isolated from arsenic-rich aquifers.</title>
        <authorList>
            <person name="Mu Y."/>
        </authorList>
    </citation>
    <scope>NUCLEOTIDE SEQUENCE [LARGE SCALE GENOMIC DNA]</scope>
    <source>
        <strain evidence="1 2">CB3</strain>
    </source>
</reference>
<dbReference type="Proteomes" id="UP000281647">
    <property type="component" value="Unassembled WGS sequence"/>
</dbReference>
<dbReference type="InterPro" id="IPR029057">
    <property type="entry name" value="PRTase-like"/>
</dbReference>
<protein>
    <submittedName>
        <fullName evidence="1">Uncharacterized protein</fullName>
    </submittedName>
</protein>
<dbReference type="EMBL" id="RKST01000047">
    <property type="protein sequence ID" value="RUM95367.1"/>
    <property type="molecule type" value="Genomic_DNA"/>
</dbReference>
<dbReference type="InterPro" id="IPR000836">
    <property type="entry name" value="PRTase_dom"/>
</dbReference>
<dbReference type="Gene3D" id="3.40.50.2020">
    <property type="match status" value="1"/>
</dbReference>
<dbReference type="SUPFAM" id="SSF53271">
    <property type="entry name" value="PRTase-like"/>
    <property type="match status" value="1"/>
</dbReference>
<dbReference type="AlphaFoldDB" id="A0A432UZK2"/>
<evidence type="ECO:0000313" key="2">
    <source>
        <dbReference type="Proteomes" id="UP000281647"/>
    </source>
</evidence>
<organism evidence="1 2">
    <name type="scientific">Borborobacter arsenicus</name>
    <dbReference type="NCBI Taxonomy" id="1851146"/>
    <lineage>
        <taxon>Bacteria</taxon>
        <taxon>Pseudomonadati</taxon>
        <taxon>Pseudomonadota</taxon>
        <taxon>Alphaproteobacteria</taxon>
        <taxon>Hyphomicrobiales</taxon>
        <taxon>Phyllobacteriaceae</taxon>
        <taxon>Borborobacter</taxon>
    </lineage>
</organism>
<gene>
    <name evidence="1" type="ORF">EET67_23705</name>
</gene>
<evidence type="ECO:0000313" key="1">
    <source>
        <dbReference type="EMBL" id="RUM95367.1"/>
    </source>
</evidence>
<dbReference type="OrthoDB" id="7060065at2"/>
<name>A0A432UZK2_9HYPH</name>
<dbReference type="CDD" id="cd06223">
    <property type="entry name" value="PRTases_typeI"/>
    <property type="match status" value="1"/>
</dbReference>
<comment type="caution">
    <text evidence="1">The sequence shown here is derived from an EMBL/GenBank/DDBJ whole genome shotgun (WGS) entry which is preliminary data.</text>
</comment>
<sequence>MWIIAFHLSFTTNSCVCTKQCLAVEQRSYAIIHIHAPTPLYIDPRMLPLAEGRRVALVDDVISSGASITAGLKLLRSKDIDPIVVGAAMLQSERWRPALCAIGESWPERTRACFSTPLLERGEDGLWHPAATPGSSP</sequence>